<sequence length="172" mass="19410">MNSKISFSKGVWIISILTSIGIIACLIFLGKDIFLQKGSHDIINIILFFLVILAYISSLYFMPISLLLTSDKLVIRCLIHRVYIPLSNIAVIETAQKYKDFTDIRVFGIGGLWGYTGLFRNKGVGKYIAYMGNPQQAFYIRLKSGRNYLVSCDNYLIFLAKLSSLTSKSDVE</sequence>
<evidence type="ECO:0000313" key="4">
    <source>
        <dbReference type="Proteomes" id="UP000184509"/>
    </source>
</evidence>
<dbReference type="AlphaFoldDB" id="A0A1M4T7S5"/>
<evidence type="ECO:0000259" key="2">
    <source>
        <dbReference type="Pfam" id="PF10882"/>
    </source>
</evidence>
<keyword evidence="4" id="KW-1185">Reference proteome</keyword>
<reference evidence="3 4" key="1">
    <citation type="submission" date="2016-11" db="EMBL/GenBank/DDBJ databases">
        <authorList>
            <person name="Jaros S."/>
            <person name="Januszkiewicz K."/>
            <person name="Wedrychowicz H."/>
        </authorList>
    </citation>
    <scope>NUCLEOTIDE SEQUENCE [LARGE SCALE GENOMIC DNA]</scope>
    <source>
        <strain evidence="3 4">DSM 26991</strain>
    </source>
</reference>
<dbReference type="Pfam" id="PF10882">
    <property type="entry name" value="bPH_5"/>
    <property type="match status" value="1"/>
</dbReference>
<dbReference type="InterPro" id="IPR027783">
    <property type="entry name" value="Bacterial_PH-related"/>
</dbReference>
<gene>
    <name evidence="3" type="ORF">SAMN05444405_101299</name>
</gene>
<name>A0A1M4T7S5_9BACE</name>
<evidence type="ECO:0000313" key="3">
    <source>
        <dbReference type="EMBL" id="SHE40317.1"/>
    </source>
</evidence>
<keyword evidence="1" id="KW-1133">Transmembrane helix</keyword>
<dbReference type="OrthoDB" id="1040273at2"/>
<keyword evidence="1" id="KW-0812">Transmembrane</keyword>
<dbReference type="PROSITE" id="PS51257">
    <property type="entry name" value="PROKAR_LIPOPROTEIN"/>
    <property type="match status" value="1"/>
</dbReference>
<organism evidence="3 4">
    <name type="scientific">Bacteroides luti</name>
    <dbReference type="NCBI Taxonomy" id="1297750"/>
    <lineage>
        <taxon>Bacteria</taxon>
        <taxon>Pseudomonadati</taxon>
        <taxon>Bacteroidota</taxon>
        <taxon>Bacteroidia</taxon>
        <taxon>Bacteroidales</taxon>
        <taxon>Bacteroidaceae</taxon>
        <taxon>Bacteroides</taxon>
    </lineage>
</organism>
<feature type="transmembrane region" description="Helical" evidence="1">
    <location>
        <begin position="42"/>
        <end position="62"/>
    </location>
</feature>
<dbReference type="EMBL" id="FQTV01000001">
    <property type="protein sequence ID" value="SHE40317.1"/>
    <property type="molecule type" value="Genomic_DNA"/>
</dbReference>
<evidence type="ECO:0000256" key="1">
    <source>
        <dbReference type="SAM" id="Phobius"/>
    </source>
</evidence>
<proteinExistence type="predicted"/>
<protein>
    <submittedName>
        <fullName evidence="3">PH domain-containing protein</fullName>
    </submittedName>
</protein>
<feature type="domain" description="Bacterial Pleckstrin homology" evidence="2">
    <location>
        <begin position="67"/>
        <end position="164"/>
    </location>
</feature>
<keyword evidence="1" id="KW-0472">Membrane</keyword>
<dbReference type="RefSeq" id="WP_073398731.1">
    <property type="nucleotide sequence ID" value="NZ_FQTV01000001.1"/>
</dbReference>
<accession>A0A1M4T7S5</accession>
<feature type="transmembrane region" description="Helical" evidence="1">
    <location>
        <begin position="12"/>
        <end position="30"/>
    </location>
</feature>
<dbReference type="Proteomes" id="UP000184509">
    <property type="component" value="Unassembled WGS sequence"/>
</dbReference>